<dbReference type="Gramene" id="TraesCS7B02G479800.1">
    <property type="protein sequence ID" value="TraesCS7B02G479800.1.cds1"/>
    <property type="gene ID" value="TraesCS7B02G479800"/>
</dbReference>
<dbReference type="Gramene" id="TraesCS7B03G1288700.1">
    <property type="protein sequence ID" value="TraesCS7B03G1288700.1.CDS1"/>
    <property type="gene ID" value="TraesCS7B03G1288700"/>
</dbReference>
<dbReference type="PROSITE" id="PS51277">
    <property type="entry name" value="BURP"/>
    <property type="match status" value="1"/>
</dbReference>
<dbReference type="Proteomes" id="UP000019116">
    <property type="component" value="Chromosome 7B"/>
</dbReference>
<proteinExistence type="predicted"/>
<name>A0A3B6SQC2_WHEAT</name>
<dbReference type="InterPro" id="IPR044816">
    <property type="entry name" value="BURP"/>
</dbReference>
<protein>
    <recommendedName>
        <fullName evidence="1">BURP domain-containing protein</fullName>
    </recommendedName>
</protein>
<evidence type="ECO:0000313" key="2">
    <source>
        <dbReference type="EnsemblPlants" id="TraesCS7B02G479800.1.cds1"/>
    </source>
</evidence>
<evidence type="ECO:0000313" key="3">
    <source>
        <dbReference type="Proteomes" id="UP000019116"/>
    </source>
</evidence>
<dbReference type="STRING" id="4565.A0A3B6SQC2"/>
<dbReference type="AlphaFoldDB" id="A0A3B6SQC2"/>
<feature type="domain" description="BURP" evidence="1">
    <location>
        <begin position="57"/>
        <end position="273"/>
    </location>
</feature>
<dbReference type="SMART" id="SM01045">
    <property type="entry name" value="BURP"/>
    <property type="match status" value="1"/>
</dbReference>
<reference evidence="2" key="1">
    <citation type="submission" date="2018-08" db="EMBL/GenBank/DDBJ databases">
        <authorList>
            <person name="Rossello M."/>
        </authorList>
    </citation>
    <scope>NUCLEOTIDE SEQUENCE [LARGE SCALE GENOMIC DNA]</scope>
    <source>
        <strain evidence="2">cv. Chinese Spring</strain>
    </source>
</reference>
<dbReference type="EnsemblPlants" id="TraesCS7B02G479800.1">
    <property type="protein sequence ID" value="TraesCS7B02G479800.1.cds1"/>
    <property type="gene ID" value="TraesCS7B02G479800"/>
</dbReference>
<dbReference type="OrthoDB" id="780559at2759"/>
<accession>A0A3B6SQC2</accession>
<dbReference type="OMA" id="YCHELEA"/>
<keyword evidence="3" id="KW-1185">Reference proteome</keyword>
<dbReference type="PANTHER" id="PTHR31236:SF2">
    <property type="entry name" value="BURP DOMAIN PROTEIN RD22"/>
    <property type="match status" value="1"/>
</dbReference>
<dbReference type="PANTHER" id="PTHR31236">
    <property type="entry name" value="BURP DOMAIN PROTEIN USPL1-LIKE"/>
    <property type="match status" value="1"/>
</dbReference>
<evidence type="ECO:0000259" key="1">
    <source>
        <dbReference type="PROSITE" id="PS51277"/>
    </source>
</evidence>
<organism evidence="2">
    <name type="scientific">Triticum aestivum</name>
    <name type="common">Wheat</name>
    <dbReference type="NCBI Taxonomy" id="4565"/>
    <lineage>
        <taxon>Eukaryota</taxon>
        <taxon>Viridiplantae</taxon>
        <taxon>Streptophyta</taxon>
        <taxon>Embryophyta</taxon>
        <taxon>Tracheophyta</taxon>
        <taxon>Spermatophyta</taxon>
        <taxon>Magnoliopsida</taxon>
        <taxon>Liliopsida</taxon>
        <taxon>Poales</taxon>
        <taxon>Poaceae</taxon>
        <taxon>BOP clade</taxon>
        <taxon>Pooideae</taxon>
        <taxon>Triticodae</taxon>
        <taxon>Triticeae</taxon>
        <taxon>Triticinae</taxon>
        <taxon>Triticum</taxon>
    </lineage>
</organism>
<dbReference type="Pfam" id="PF03181">
    <property type="entry name" value="BURP"/>
    <property type="match status" value="1"/>
</dbReference>
<sequence>MPSSLFQLLNASSVSASVGAEHQKPRGTTVGVRTRFRYHTYLMGTTEVHADPSVALFFLKKDLQMRTGQKKLMKVDFMATRGAGDKFLLRSEADAIPFTTEKLPQILSRFSVKPGSLESSEMAQTLQDCEARAAQGEQMWCATSLESMIDFAMSSLGSNELRAMSTAVGKEGTPMQEYTLTSVTHPAADQLVVCHMEPYAYAVFACHLTRATRAYIVSMAGEDGTDVEAVALCHADTAGWNPTHVAFQVLKVKPGTVPVCHLESRWQPAKSYKTESYAMVE</sequence>
<dbReference type="InterPro" id="IPR004873">
    <property type="entry name" value="BURP_dom"/>
</dbReference>
<reference evidence="2" key="2">
    <citation type="submission" date="2018-10" db="UniProtKB">
        <authorList>
            <consortium name="EnsemblPlants"/>
        </authorList>
    </citation>
    <scope>IDENTIFICATION</scope>
</reference>